<proteinExistence type="predicted"/>
<feature type="compositionally biased region" description="Acidic residues" evidence="1">
    <location>
        <begin position="38"/>
        <end position="64"/>
    </location>
</feature>
<dbReference type="Proteomes" id="UP000095280">
    <property type="component" value="Unplaced"/>
</dbReference>
<name>A0A1I8H390_9PLAT</name>
<reference evidence="3" key="1">
    <citation type="submission" date="2016-11" db="UniProtKB">
        <authorList>
            <consortium name="WormBaseParasite"/>
        </authorList>
    </citation>
    <scope>IDENTIFICATION</scope>
</reference>
<keyword evidence="2" id="KW-1185">Reference proteome</keyword>
<feature type="compositionally biased region" description="Gly residues" evidence="1">
    <location>
        <begin position="13"/>
        <end position="28"/>
    </location>
</feature>
<sequence>RIDQILGGKSSASGGGGGVGVSGGGGGATRTAGVTAESSDDDDTDDDDEDEEEEEEEEEISEDELMEMLEKGQIKLECDKSVFSGVKYRQKDFERMPDKRTEFREVTKHLVVKQEITVREICF</sequence>
<accession>A0A1I8H390</accession>
<feature type="region of interest" description="Disordered" evidence="1">
    <location>
        <begin position="1"/>
        <end position="64"/>
    </location>
</feature>
<dbReference type="WBParaSite" id="maker-uti_cns_0004148-snap-gene-0.6-mRNA-1">
    <property type="protein sequence ID" value="maker-uti_cns_0004148-snap-gene-0.6-mRNA-1"/>
    <property type="gene ID" value="maker-uti_cns_0004148-snap-gene-0.6"/>
</dbReference>
<evidence type="ECO:0000256" key="1">
    <source>
        <dbReference type="SAM" id="MobiDB-lite"/>
    </source>
</evidence>
<organism evidence="2 3">
    <name type="scientific">Macrostomum lignano</name>
    <dbReference type="NCBI Taxonomy" id="282301"/>
    <lineage>
        <taxon>Eukaryota</taxon>
        <taxon>Metazoa</taxon>
        <taxon>Spiralia</taxon>
        <taxon>Lophotrochozoa</taxon>
        <taxon>Platyhelminthes</taxon>
        <taxon>Rhabditophora</taxon>
        <taxon>Macrostomorpha</taxon>
        <taxon>Macrostomida</taxon>
        <taxon>Macrostomidae</taxon>
        <taxon>Macrostomum</taxon>
    </lineage>
</organism>
<dbReference type="AlphaFoldDB" id="A0A1I8H390"/>
<evidence type="ECO:0000313" key="2">
    <source>
        <dbReference type="Proteomes" id="UP000095280"/>
    </source>
</evidence>
<protein>
    <submittedName>
        <fullName evidence="3">TAFII55_N domain-containing protein</fullName>
    </submittedName>
</protein>
<evidence type="ECO:0000313" key="3">
    <source>
        <dbReference type="WBParaSite" id="maker-uti_cns_0004148-snap-gene-0.6-mRNA-1"/>
    </source>
</evidence>